<feature type="chain" id="PRO_5009256638" evidence="9">
    <location>
        <begin position="31"/>
        <end position="579"/>
    </location>
</feature>
<dbReference type="EMBL" id="LT629732">
    <property type="protein sequence ID" value="SDS11517.1"/>
    <property type="molecule type" value="Genomic_DNA"/>
</dbReference>
<comment type="similarity">
    <text evidence="1 8">Belongs to the glycosyl hydrolase 5 (cellulase A) family.</text>
</comment>
<evidence type="ECO:0000256" key="4">
    <source>
        <dbReference type="ARBA" id="ARBA00023001"/>
    </source>
</evidence>
<proteinExistence type="inferred from homology"/>
<feature type="domain" description="Glycoside hydrolase family 5" evidence="10">
    <location>
        <begin position="74"/>
        <end position="355"/>
    </location>
</feature>
<dbReference type="SUPFAM" id="SSF51445">
    <property type="entry name" value="(Trans)glycosidases"/>
    <property type="match status" value="1"/>
</dbReference>
<dbReference type="GO" id="GO:0008422">
    <property type="term" value="F:beta-glucosidase activity"/>
    <property type="evidence" value="ECO:0007669"/>
    <property type="project" value="TreeGrafter"/>
</dbReference>
<evidence type="ECO:0000256" key="8">
    <source>
        <dbReference type="RuleBase" id="RU361153"/>
    </source>
</evidence>
<evidence type="ECO:0000256" key="1">
    <source>
        <dbReference type="ARBA" id="ARBA00005641"/>
    </source>
</evidence>
<reference evidence="13 14" key="1">
    <citation type="submission" date="2016-10" db="EMBL/GenBank/DDBJ databases">
        <authorList>
            <person name="de Groot N.N."/>
        </authorList>
    </citation>
    <scope>NUCLEOTIDE SEQUENCE [LARGE SCALE GENOMIC DNA]</scope>
    <source>
        <strain evidence="13 14">DSM 22024</strain>
    </source>
</reference>
<gene>
    <name evidence="13" type="ORF">SAMN04489717_1670</name>
</gene>
<keyword evidence="2 9" id="KW-0732">Signal</keyword>
<keyword evidence="3 8" id="KW-0378">Hydrolase</keyword>
<evidence type="ECO:0000256" key="2">
    <source>
        <dbReference type="ARBA" id="ARBA00022729"/>
    </source>
</evidence>
<dbReference type="Pfam" id="PF18448">
    <property type="entry name" value="CBM46"/>
    <property type="match status" value="1"/>
</dbReference>
<keyword evidence="4" id="KW-0136">Cellulose degradation</keyword>
<evidence type="ECO:0000256" key="9">
    <source>
        <dbReference type="SAM" id="SignalP"/>
    </source>
</evidence>
<accession>A0A1H1PK97</accession>
<dbReference type="InterPro" id="IPR050386">
    <property type="entry name" value="Glycosyl_hydrolase_5"/>
</dbReference>
<feature type="domain" description="Carbohydrate binding X2" evidence="11">
    <location>
        <begin position="384"/>
        <end position="469"/>
    </location>
</feature>
<dbReference type="Pfam" id="PF03442">
    <property type="entry name" value="CBM_X2"/>
    <property type="match status" value="1"/>
</dbReference>
<feature type="signal peptide" evidence="9">
    <location>
        <begin position="1"/>
        <end position="30"/>
    </location>
</feature>
<dbReference type="RefSeq" id="WP_092652099.1">
    <property type="nucleotide sequence ID" value="NZ_LT629732.1"/>
</dbReference>
<dbReference type="GO" id="GO:0005576">
    <property type="term" value="C:extracellular region"/>
    <property type="evidence" value="ECO:0007669"/>
    <property type="project" value="TreeGrafter"/>
</dbReference>
<protein>
    <submittedName>
        <fullName evidence="13">Aryl-phospho-beta-D-glucosidase BglC, GH1 family</fullName>
    </submittedName>
</protein>
<evidence type="ECO:0000259" key="12">
    <source>
        <dbReference type="Pfam" id="PF18448"/>
    </source>
</evidence>
<evidence type="ECO:0000256" key="3">
    <source>
        <dbReference type="ARBA" id="ARBA00022801"/>
    </source>
</evidence>
<dbReference type="Pfam" id="PF00150">
    <property type="entry name" value="Cellulase"/>
    <property type="match status" value="1"/>
</dbReference>
<dbReference type="GO" id="GO:0030245">
    <property type="term" value="P:cellulose catabolic process"/>
    <property type="evidence" value="ECO:0007669"/>
    <property type="project" value="UniProtKB-KW"/>
</dbReference>
<dbReference type="Gene3D" id="2.60.40.10">
    <property type="entry name" value="Immunoglobulins"/>
    <property type="match status" value="1"/>
</dbReference>
<sequence>MLGRSRQALVAVFTIALALALSSAGGPALAQGRAMPAKDLPANAVRSGDLQAYVDAMQPGWNLGNTFDSTGPDETSWGNPRVTREFLQKLRAQGYRSIRIPVTWFQHMGPAPDYTIDPAYLDRVEQVVDWALQTGFYVMVNMHHDSGTWVIEMPTKHDEVMARFRAGWTQIADRLRDKPERLMLESINEPRFSGDWNADSPEYFQWLDELNTAFHQIVRDSGGRNSSRPLVLPTLTCSPSQARLDELKKTIDKLHDNRIIATVHYYGYYPFSVNIAGGTRFDDAARQDLTDAFDRVHDTLVAAGIPVVVGEYGLLGFDKFTGTIEQGEKLKFFEYLGYYARRQHLTTMLWDNGQHFDRVAYQWRDTDLYDVMRTSWVGRSSTASSDLVFVDKDAEPADQTVTLNLNGNQLVRIEYADRVLRAGRDYVLNGDQLTFRAGLLASLTAGGDYGTNAVLTARFSAGSTWKFEVVVADRPLLAAATGASDAFAVPTAFHGDRLATMEAVYPDGSNAGPADWTSYKEFGASFLPSYDTGEIRLLPAFFAELHDGTVNLRFHFWSGEVVDYTLTKAGTSITGAPAE</sequence>
<dbReference type="InterPro" id="IPR017853">
    <property type="entry name" value="GH"/>
</dbReference>
<evidence type="ECO:0000256" key="6">
    <source>
        <dbReference type="ARBA" id="ARBA00023295"/>
    </source>
</evidence>
<keyword evidence="14" id="KW-1185">Reference proteome</keyword>
<dbReference type="GO" id="GO:0009986">
    <property type="term" value="C:cell surface"/>
    <property type="evidence" value="ECO:0007669"/>
    <property type="project" value="TreeGrafter"/>
</dbReference>
<dbReference type="InterPro" id="IPR014756">
    <property type="entry name" value="Ig_E-set"/>
</dbReference>
<dbReference type="PANTHER" id="PTHR31297">
    <property type="entry name" value="GLUCAN ENDO-1,6-BETA-GLUCOSIDASE B"/>
    <property type="match status" value="1"/>
</dbReference>
<evidence type="ECO:0000256" key="5">
    <source>
        <dbReference type="ARBA" id="ARBA00023277"/>
    </source>
</evidence>
<dbReference type="InterPro" id="IPR001547">
    <property type="entry name" value="Glyco_hydro_5"/>
</dbReference>
<keyword evidence="6 8" id="KW-0326">Glycosidase</keyword>
<feature type="domain" description="Endoglucanase B carbohydrate binding" evidence="12">
    <location>
        <begin position="473"/>
        <end position="575"/>
    </location>
</feature>
<keyword evidence="7" id="KW-0624">Polysaccharide degradation</keyword>
<evidence type="ECO:0000313" key="13">
    <source>
        <dbReference type="EMBL" id="SDS11517.1"/>
    </source>
</evidence>
<dbReference type="Proteomes" id="UP000198983">
    <property type="component" value="Chromosome I"/>
</dbReference>
<organism evidence="13 14">
    <name type="scientific">Actinopolymorpha singaporensis</name>
    <dbReference type="NCBI Taxonomy" id="117157"/>
    <lineage>
        <taxon>Bacteria</taxon>
        <taxon>Bacillati</taxon>
        <taxon>Actinomycetota</taxon>
        <taxon>Actinomycetes</taxon>
        <taxon>Propionibacteriales</taxon>
        <taxon>Actinopolymorphaceae</taxon>
        <taxon>Actinopolymorpha</taxon>
    </lineage>
</organism>
<evidence type="ECO:0000259" key="10">
    <source>
        <dbReference type="Pfam" id="PF00150"/>
    </source>
</evidence>
<dbReference type="InterPro" id="IPR016282">
    <property type="entry name" value="Glyco_hydro_5_endoGlcnase_B"/>
</dbReference>
<dbReference type="InterPro" id="IPR013783">
    <property type="entry name" value="Ig-like_fold"/>
</dbReference>
<dbReference type="AlphaFoldDB" id="A0A1H1PK97"/>
<evidence type="ECO:0000313" key="14">
    <source>
        <dbReference type="Proteomes" id="UP000198983"/>
    </source>
</evidence>
<dbReference type="InterPro" id="IPR018087">
    <property type="entry name" value="Glyco_hydro_5_CS"/>
</dbReference>
<dbReference type="OrthoDB" id="9800955at2"/>
<dbReference type="PROSITE" id="PS00659">
    <property type="entry name" value="GLYCOSYL_HYDROL_F5"/>
    <property type="match status" value="1"/>
</dbReference>
<dbReference type="Gene3D" id="3.20.20.80">
    <property type="entry name" value="Glycosidases"/>
    <property type="match status" value="1"/>
</dbReference>
<dbReference type="PANTHER" id="PTHR31297:SF41">
    <property type="entry name" value="ENDOGLUCANASE, PUTATIVE (AFU_ORTHOLOGUE AFUA_5G01830)-RELATED"/>
    <property type="match status" value="1"/>
</dbReference>
<name>A0A1H1PK97_9ACTN</name>
<evidence type="ECO:0000259" key="11">
    <source>
        <dbReference type="Pfam" id="PF03442"/>
    </source>
</evidence>
<dbReference type="InterPro" id="IPR040946">
    <property type="entry name" value="CBM46"/>
</dbReference>
<keyword evidence="5" id="KW-0119">Carbohydrate metabolism</keyword>
<dbReference type="InterPro" id="IPR005102">
    <property type="entry name" value="Carbo-bd_X2"/>
</dbReference>
<dbReference type="SUPFAM" id="SSF81296">
    <property type="entry name" value="E set domains"/>
    <property type="match status" value="1"/>
</dbReference>
<dbReference type="PIRSF" id="PIRSF001043">
    <property type="entry name" value="Endoglucanase_B"/>
    <property type="match status" value="1"/>
</dbReference>
<dbReference type="STRING" id="117157.SAMN04489717_1670"/>
<evidence type="ECO:0000256" key="7">
    <source>
        <dbReference type="ARBA" id="ARBA00023326"/>
    </source>
</evidence>